<evidence type="ECO:0000313" key="7">
    <source>
        <dbReference type="EMBL" id="OQR91012.1"/>
    </source>
</evidence>
<feature type="repeat" description="ANK" evidence="3">
    <location>
        <begin position="118"/>
        <end position="140"/>
    </location>
</feature>
<comment type="caution">
    <text evidence="7">The sequence shown here is derived from an EMBL/GenBank/DDBJ whole genome shotgun (WGS) entry which is preliminary data.</text>
</comment>
<dbReference type="GO" id="GO:0008270">
    <property type="term" value="F:zinc ion binding"/>
    <property type="evidence" value="ECO:0007669"/>
    <property type="project" value="UniProtKB-KW"/>
</dbReference>
<evidence type="ECO:0000256" key="5">
    <source>
        <dbReference type="SAM" id="MobiDB-lite"/>
    </source>
</evidence>
<dbReference type="SUPFAM" id="SSF57850">
    <property type="entry name" value="RING/U-box"/>
    <property type="match status" value="2"/>
</dbReference>
<dbReference type="Proteomes" id="UP000243217">
    <property type="component" value="Unassembled WGS sequence"/>
</dbReference>
<dbReference type="Gene3D" id="1.25.40.20">
    <property type="entry name" value="Ankyrin repeat-containing domain"/>
    <property type="match status" value="2"/>
</dbReference>
<dbReference type="InterPro" id="IPR002110">
    <property type="entry name" value="Ankyrin_rpt"/>
</dbReference>
<organism evidence="7 8">
    <name type="scientific">Thraustotheca clavata</name>
    <dbReference type="NCBI Taxonomy" id="74557"/>
    <lineage>
        <taxon>Eukaryota</taxon>
        <taxon>Sar</taxon>
        <taxon>Stramenopiles</taxon>
        <taxon>Oomycota</taxon>
        <taxon>Saprolegniomycetes</taxon>
        <taxon>Saprolegniales</taxon>
        <taxon>Achlyaceae</taxon>
        <taxon>Thraustotheca</taxon>
    </lineage>
</organism>
<dbReference type="PRINTS" id="PR01415">
    <property type="entry name" value="ANKYRIN"/>
</dbReference>
<dbReference type="GO" id="GO:0085020">
    <property type="term" value="P:protein K6-linked ubiquitination"/>
    <property type="evidence" value="ECO:0007669"/>
    <property type="project" value="TreeGrafter"/>
</dbReference>
<dbReference type="Pfam" id="PF12796">
    <property type="entry name" value="Ank_2"/>
    <property type="match status" value="2"/>
</dbReference>
<keyword evidence="4" id="KW-0479">Metal-binding</keyword>
<feature type="domain" description="RING-type" evidence="6">
    <location>
        <begin position="407"/>
        <end position="446"/>
    </location>
</feature>
<dbReference type="Pfam" id="PF13920">
    <property type="entry name" value="zf-C3HC4_3"/>
    <property type="match status" value="2"/>
</dbReference>
<dbReference type="AlphaFoldDB" id="A0A1V9YZ83"/>
<dbReference type="EMBL" id="JNBS01002462">
    <property type="protein sequence ID" value="OQR91012.1"/>
    <property type="molecule type" value="Genomic_DNA"/>
</dbReference>
<feature type="repeat" description="ANK" evidence="3">
    <location>
        <begin position="85"/>
        <end position="117"/>
    </location>
</feature>
<dbReference type="InterPro" id="IPR036770">
    <property type="entry name" value="Ankyrin_rpt-contain_sf"/>
</dbReference>
<dbReference type="GO" id="GO:0004842">
    <property type="term" value="F:ubiquitin-protein transferase activity"/>
    <property type="evidence" value="ECO:0007669"/>
    <property type="project" value="TreeGrafter"/>
</dbReference>
<reference evidence="7 8" key="1">
    <citation type="journal article" date="2014" name="Genome Biol. Evol.">
        <title>The secreted proteins of Achlya hypogyna and Thraustotheca clavata identify the ancestral oomycete secretome and reveal gene acquisitions by horizontal gene transfer.</title>
        <authorList>
            <person name="Misner I."/>
            <person name="Blouin N."/>
            <person name="Leonard G."/>
            <person name="Richards T.A."/>
            <person name="Lane C.E."/>
        </authorList>
    </citation>
    <scope>NUCLEOTIDE SEQUENCE [LARGE SCALE GENOMIC DNA]</scope>
    <source>
        <strain evidence="7 8">ATCC 34112</strain>
    </source>
</reference>
<sequence length="901" mass="98344">MRPNESLEAKFDRWGSRFDEKTRDIESKVQSGVSSVMKWVKNAFGSEDEKVSEAVRSNDVPGLIALLESLPPEKKALQIEYRSTNGRTPLMIGCAKNHLTCVQILLQHGAFIDARDDKGNAALHYACLQGSAEVLQFLVNTPGVSPYLQNQRGLSPIDVARKNVENQDFVQESMQCIDILQRRSLVFEAWVYESVDNIASSVIGMSALQSWATRYAMVSRVGSPLYLEIALYDVEDGHRSAVPREVIMFQIAGLVILNTKTKLFNEKPFAFTFHGARRKSAGFLGASQKFEFAAFDQQSYQIWTQFMTTQAAAAIVDPLLAIPAPPAYPSAWQQPPPVPAAIPISANTQAPPPVAPPKTLHSPSEVSSQAVAAASAPPFEEQHLTASSAPTLNPIPSLAEDRIPSECIVCFDGPQNAVCIPCGHAAICLKCADHIRQTTHQCPVCRADVREIIQLYHLSARLDRVGEHLNQLGAQIEEDVNAAVNSNKFSLSTLVNIVKTAILPSSMNSAVYNAARNNDCAGIVQALNDITNPETRVKLLEHRGSNGRTPLMVAAAKDHLACLELLLRNGANINAIDDQGNNALHYACFQGGVTTAQFLLSPAVGMTPFAQNIHGLATIDIVRHNLENGDHVPASTTILQMLTEQTQVFQGWIYESVDNIASAISGMDSLMSWTRRFAIVSRVGSPTYLEIAFYEVTDNQRKALPSSVFMLNVQKEVNLSSNGKIFNGKQYSFMVQGARMKGPGFVGMDEPLELAPLDELQFKAWSQFLTYDAVTQVFEPLPTAKTLESDSTPMQLPQHMMQPDAPSLPEVVVAASAPAMETLYTEPPMQTSFTAPAMEASFPTSAPECIVCCDGPQNAVCIPCGHAAMCMKCALFIQSTEHAECPVCRASVREIVQIFHV</sequence>
<dbReference type="OrthoDB" id="10038642at2759"/>
<keyword evidence="1" id="KW-0677">Repeat</keyword>
<dbReference type="PANTHER" id="PTHR24171:SF8">
    <property type="entry name" value="BRCA1-ASSOCIATED RING DOMAIN PROTEIN 1"/>
    <property type="match status" value="1"/>
</dbReference>
<dbReference type="SMART" id="SM00248">
    <property type="entry name" value="ANK"/>
    <property type="match status" value="4"/>
</dbReference>
<evidence type="ECO:0000256" key="1">
    <source>
        <dbReference type="ARBA" id="ARBA00022737"/>
    </source>
</evidence>
<keyword evidence="2 3" id="KW-0040">ANK repeat</keyword>
<dbReference type="PROSITE" id="PS50088">
    <property type="entry name" value="ANK_REPEAT"/>
    <property type="match status" value="3"/>
</dbReference>
<dbReference type="InterPro" id="IPR013083">
    <property type="entry name" value="Znf_RING/FYVE/PHD"/>
</dbReference>
<dbReference type="PANTHER" id="PTHR24171">
    <property type="entry name" value="ANKYRIN REPEAT DOMAIN-CONTAINING PROTEIN 39-RELATED"/>
    <property type="match status" value="1"/>
</dbReference>
<feature type="domain" description="RING-type" evidence="6">
    <location>
        <begin position="849"/>
        <end position="889"/>
    </location>
</feature>
<dbReference type="InterPro" id="IPR001841">
    <property type="entry name" value="Znf_RING"/>
</dbReference>
<evidence type="ECO:0000256" key="4">
    <source>
        <dbReference type="PROSITE-ProRule" id="PRU00175"/>
    </source>
</evidence>
<feature type="region of interest" description="Disordered" evidence="5">
    <location>
        <begin position="339"/>
        <end position="391"/>
    </location>
</feature>
<protein>
    <recommendedName>
        <fullName evidence="6">RING-type domain-containing protein</fullName>
    </recommendedName>
</protein>
<dbReference type="SUPFAM" id="SSF48403">
    <property type="entry name" value="Ankyrin repeat"/>
    <property type="match status" value="2"/>
</dbReference>
<feature type="repeat" description="ANK" evidence="3">
    <location>
        <begin position="546"/>
        <end position="578"/>
    </location>
</feature>
<dbReference type="CDD" id="cd23129">
    <property type="entry name" value="RING-HC_XBAT35-like"/>
    <property type="match status" value="1"/>
</dbReference>
<proteinExistence type="predicted"/>
<dbReference type="PROSITE" id="PS50297">
    <property type="entry name" value="ANK_REP_REGION"/>
    <property type="match status" value="3"/>
</dbReference>
<dbReference type="Gene3D" id="3.30.40.10">
    <property type="entry name" value="Zinc/RING finger domain, C3HC4 (zinc finger)"/>
    <property type="match status" value="2"/>
</dbReference>
<gene>
    <name evidence="7" type="ORF">THRCLA_09121</name>
</gene>
<accession>A0A1V9YZ83</accession>
<feature type="compositionally biased region" description="Low complexity" evidence="5">
    <location>
        <begin position="362"/>
        <end position="379"/>
    </location>
</feature>
<dbReference type="PROSITE" id="PS50089">
    <property type="entry name" value="ZF_RING_2"/>
    <property type="match status" value="2"/>
</dbReference>
<evidence type="ECO:0000313" key="8">
    <source>
        <dbReference type="Proteomes" id="UP000243217"/>
    </source>
</evidence>
<evidence type="ECO:0000259" key="6">
    <source>
        <dbReference type="PROSITE" id="PS50089"/>
    </source>
</evidence>
<evidence type="ECO:0000256" key="3">
    <source>
        <dbReference type="PROSITE-ProRule" id="PRU00023"/>
    </source>
</evidence>
<dbReference type="SMART" id="SM00184">
    <property type="entry name" value="RING"/>
    <property type="match status" value="2"/>
</dbReference>
<keyword evidence="8" id="KW-1185">Reference proteome</keyword>
<keyword evidence="4" id="KW-0862">Zinc</keyword>
<dbReference type="STRING" id="74557.A0A1V9YZ83"/>
<keyword evidence="4" id="KW-0863">Zinc-finger</keyword>
<evidence type="ECO:0000256" key="2">
    <source>
        <dbReference type="ARBA" id="ARBA00023043"/>
    </source>
</evidence>
<name>A0A1V9YZ83_9STRA</name>